<comment type="caution">
    <text evidence="1">The sequence shown here is derived from an EMBL/GenBank/DDBJ whole genome shotgun (WGS) entry which is preliminary data.</text>
</comment>
<dbReference type="SUPFAM" id="SSF55874">
    <property type="entry name" value="ATPase domain of HSP90 chaperone/DNA topoisomerase II/histidine kinase"/>
    <property type="match status" value="1"/>
</dbReference>
<organism evidence="1 2">
    <name type="scientific">Xanthomonas citri pv. citri</name>
    <dbReference type="NCBI Taxonomy" id="611301"/>
    <lineage>
        <taxon>Bacteria</taxon>
        <taxon>Pseudomonadati</taxon>
        <taxon>Pseudomonadota</taxon>
        <taxon>Gammaproteobacteria</taxon>
        <taxon>Lysobacterales</taxon>
        <taxon>Lysobacteraceae</taxon>
        <taxon>Xanthomonas</taxon>
    </lineage>
</organism>
<dbReference type="EMBL" id="JAABFR010000336">
    <property type="protein sequence ID" value="MBD4335726.1"/>
    <property type="molecule type" value="Genomic_DNA"/>
</dbReference>
<dbReference type="AlphaFoldDB" id="A0A8I0L5Z5"/>
<reference evidence="1" key="1">
    <citation type="submission" date="2020-01" db="EMBL/GenBank/DDBJ databases">
        <authorList>
            <person name="Richard D."/>
        </authorList>
    </citation>
    <scope>NUCLEOTIDE SEQUENCE</scope>
    <source>
        <strain evidence="1">JP541</strain>
    </source>
</reference>
<dbReference type="Gene3D" id="3.30.565.10">
    <property type="entry name" value="Histidine kinase-like ATPase, C-terminal domain"/>
    <property type="match status" value="1"/>
</dbReference>
<keyword evidence="1" id="KW-0808">Transferase</keyword>
<keyword evidence="1" id="KW-0418">Kinase</keyword>
<gene>
    <name evidence="1" type="ORF">GUH15_06555</name>
</gene>
<feature type="non-terminal residue" evidence="1">
    <location>
        <position position="1"/>
    </location>
</feature>
<evidence type="ECO:0000313" key="1">
    <source>
        <dbReference type="EMBL" id="MBD4335726.1"/>
    </source>
</evidence>
<sequence>FGLSMMKERVYLLSGKIDIHSKINVGTKIQVEVPIAE</sequence>
<dbReference type="GO" id="GO:0016301">
    <property type="term" value="F:kinase activity"/>
    <property type="evidence" value="ECO:0007669"/>
    <property type="project" value="UniProtKB-KW"/>
</dbReference>
<evidence type="ECO:0000313" key="2">
    <source>
        <dbReference type="Proteomes" id="UP000653002"/>
    </source>
</evidence>
<accession>A0A8I0L5Z5</accession>
<dbReference type="Proteomes" id="UP000653002">
    <property type="component" value="Unassembled WGS sequence"/>
</dbReference>
<protein>
    <submittedName>
        <fullName evidence="1">Two-component sensor histidine kinase</fullName>
    </submittedName>
</protein>
<name>A0A8I0L5Z5_XANCI</name>
<proteinExistence type="predicted"/>
<dbReference type="InterPro" id="IPR036890">
    <property type="entry name" value="HATPase_C_sf"/>
</dbReference>